<keyword evidence="2" id="KW-1185">Reference proteome</keyword>
<dbReference type="Pfam" id="PF06486">
    <property type="entry name" value="DUF1093"/>
    <property type="match status" value="1"/>
</dbReference>
<dbReference type="EMBL" id="AHYT01000003">
    <property type="protein sequence ID" value="EOT29736.1"/>
    <property type="molecule type" value="Genomic_DNA"/>
</dbReference>
<dbReference type="Gene3D" id="2.40.50.480">
    <property type="match status" value="1"/>
</dbReference>
<dbReference type="PANTHER" id="PTHR36433:SF2">
    <property type="entry name" value="YXEA FAMILY PROTEIN"/>
    <property type="match status" value="1"/>
</dbReference>
<reference evidence="1 2" key="1">
    <citation type="submission" date="2013-03" db="EMBL/GenBank/DDBJ databases">
        <title>The Genome Sequence of Enterococcus saccharolyticus ATCC_43076 (Illumina only assembly).</title>
        <authorList>
            <consortium name="The Broad Institute Genomics Platform"/>
            <consortium name="The Broad Institute Genome Sequencing Center for Infectious Disease"/>
            <person name="Earl A."/>
            <person name="Russ C."/>
            <person name="Gilmore M."/>
            <person name="Surin D."/>
            <person name="Walker B."/>
            <person name="Young S."/>
            <person name="Zeng Q."/>
            <person name="Gargeya S."/>
            <person name="Fitzgerald M."/>
            <person name="Haas B."/>
            <person name="Abouelleil A."/>
            <person name="Allen A.W."/>
            <person name="Alvarado L."/>
            <person name="Arachchi H.M."/>
            <person name="Berlin A.M."/>
            <person name="Chapman S.B."/>
            <person name="Gainer-Dewar J."/>
            <person name="Goldberg J."/>
            <person name="Griggs A."/>
            <person name="Gujja S."/>
            <person name="Hansen M."/>
            <person name="Howarth C."/>
            <person name="Imamovic A."/>
            <person name="Ireland A."/>
            <person name="Larimer J."/>
            <person name="McCowan C."/>
            <person name="Murphy C."/>
            <person name="Pearson M."/>
            <person name="Poon T.W."/>
            <person name="Priest M."/>
            <person name="Roberts A."/>
            <person name="Saif S."/>
            <person name="Shea T."/>
            <person name="Sisk P."/>
            <person name="Sykes S."/>
            <person name="Wortman J."/>
            <person name="Nusbaum C."/>
            <person name="Birren B."/>
        </authorList>
    </citation>
    <scope>NUCLEOTIDE SEQUENCE [LARGE SCALE GENOMIC DNA]</scope>
    <source>
        <strain evidence="1 2">ATCC 43076</strain>
    </source>
</reference>
<evidence type="ECO:0008006" key="3">
    <source>
        <dbReference type="Google" id="ProtNLM"/>
    </source>
</evidence>
<dbReference type="InterPro" id="IPR036166">
    <property type="entry name" value="YxeA-like_sf"/>
</dbReference>
<protein>
    <recommendedName>
        <fullName evidence="3">DUF1093 domain-containing protein</fullName>
    </recommendedName>
</protein>
<evidence type="ECO:0000313" key="1">
    <source>
        <dbReference type="EMBL" id="EOT29736.1"/>
    </source>
</evidence>
<dbReference type="HOGENOM" id="CLU_126418_3_2_9"/>
<dbReference type="PANTHER" id="PTHR36433">
    <property type="entry name" value="HYPOTHETICAL CYTOSOLIC PROTEIN"/>
    <property type="match status" value="1"/>
</dbReference>
<dbReference type="InterPro" id="IPR006542">
    <property type="entry name" value="DUF1093"/>
</dbReference>
<evidence type="ECO:0000313" key="2">
    <source>
        <dbReference type="Proteomes" id="UP000014136"/>
    </source>
</evidence>
<dbReference type="eggNOG" id="COG5294">
    <property type="taxonomic scope" value="Bacteria"/>
</dbReference>
<proteinExistence type="predicted"/>
<dbReference type="Proteomes" id="UP000014136">
    <property type="component" value="Unassembled WGS sequence"/>
</dbReference>
<dbReference type="AlphaFoldDB" id="S0NXM7"/>
<dbReference type="NCBIfam" id="TIGR01655">
    <property type="entry name" value="yxeA_fam"/>
    <property type="match status" value="1"/>
</dbReference>
<dbReference type="STRING" id="41997.RV16_GL002187"/>
<organism evidence="1 2">
    <name type="scientific">Enterococcus saccharolyticus subsp. saccharolyticus ATCC 43076</name>
    <dbReference type="NCBI Taxonomy" id="1139996"/>
    <lineage>
        <taxon>Bacteria</taxon>
        <taxon>Bacillati</taxon>
        <taxon>Bacillota</taxon>
        <taxon>Bacilli</taxon>
        <taxon>Lactobacillales</taxon>
        <taxon>Enterococcaceae</taxon>
        <taxon>Enterococcus</taxon>
    </lineage>
</organism>
<gene>
    <name evidence="1" type="ORF">OMQ_01049</name>
</gene>
<accession>S0NXM7</accession>
<name>S0NXM7_9ENTE</name>
<comment type="caution">
    <text evidence="1">The sequence shown here is derived from an EMBL/GenBank/DDBJ whole genome shotgun (WGS) entry which is preliminary data.</text>
</comment>
<sequence length="82" mass="9150">MVKEGYVYVKTKKADSVNGYGTASYEQVAVDENGKTRPIAFNGISELKVGHYLKLTNKGAHVETYEEISKEEVPQKALEKLE</sequence>
<dbReference type="PATRIC" id="fig|1139996.3.peg.1032"/>
<dbReference type="SUPFAM" id="SSF159121">
    <property type="entry name" value="BC4932-like"/>
    <property type="match status" value="1"/>
</dbReference>